<organism evidence="2 3">
    <name type="scientific">Nesterenkonia sphaerica</name>
    <dbReference type="NCBI Taxonomy" id="1804988"/>
    <lineage>
        <taxon>Bacteria</taxon>
        <taxon>Bacillati</taxon>
        <taxon>Actinomycetota</taxon>
        <taxon>Actinomycetes</taxon>
        <taxon>Micrococcales</taxon>
        <taxon>Micrococcaceae</taxon>
        <taxon>Nesterenkonia</taxon>
    </lineage>
</organism>
<accession>A0A5R9ADV6</accession>
<dbReference type="GO" id="GO:0022857">
    <property type="term" value="F:transmembrane transporter activity"/>
    <property type="evidence" value="ECO:0007669"/>
    <property type="project" value="InterPro"/>
</dbReference>
<comment type="caution">
    <text evidence="2">The sequence shown here is derived from an EMBL/GenBank/DDBJ whole genome shotgun (WGS) entry which is preliminary data.</text>
</comment>
<dbReference type="Pfam" id="PF04069">
    <property type="entry name" value="OpuAC"/>
    <property type="match status" value="1"/>
</dbReference>
<feature type="domain" description="ABC-type glycine betaine transport system substrate-binding" evidence="1">
    <location>
        <begin position="69"/>
        <end position="342"/>
    </location>
</feature>
<evidence type="ECO:0000313" key="2">
    <source>
        <dbReference type="EMBL" id="TLP76803.1"/>
    </source>
</evidence>
<sequence>MALMVFQRRGHCSPARHSRSAPVLGAAALTLAMLASGCSEPPPPAPEPTGQQMERAWRVAVGSDRLDRTVAEIYAQALNSHEAPTVVVRQEDTAAELAAALARGERPANAETDGDDADDRYELVVSRTVGLAEELDPEGYAELTVPEGETGVGPAAEPEELTELIEAQLEQAELFDPTAAVLRSSLHLTSVTAERAGIEDDDEEDLSALSDECADLVVGVSSAVPGAGSALEETYDCTPEELRSENESTLVELLITAEIDAAVFSASHPSALEHALVSLPDARSAFPQEQYAPVVSLRIADDVPGVVEEVSQALDDEALVTLRRLIDGDDGLQPEDAATYWLVEEGLLAEPDNWG</sequence>
<dbReference type="Gene3D" id="3.40.190.10">
    <property type="entry name" value="Periplasmic binding protein-like II"/>
    <property type="match status" value="1"/>
</dbReference>
<dbReference type="InterPro" id="IPR007210">
    <property type="entry name" value="ABC_Gly_betaine_transp_sub-bd"/>
</dbReference>
<dbReference type="SUPFAM" id="SSF53850">
    <property type="entry name" value="Periplasmic binding protein-like II"/>
    <property type="match status" value="1"/>
</dbReference>
<name>A0A5R9ADV6_9MICC</name>
<keyword evidence="3" id="KW-1185">Reference proteome</keyword>
<gene>
    <name evidence="2" type="ORF">FEF27_05985</name>
</gene>
<evidence type="ECO:0000259" key="1">
    <source>
        <dbReference type="Pfam" id="PF04069"/>
    </source>
</evidence>
<dbReference type="Proteomes" id="UP000306544">
    <property type="component" value="Unassembled WGS sequence"/>
</dbReference>
<dbReference type="AlphaFoldDB" id="A0A5R9ADV6"/>
<proteinExistence type="predicted"/>
<dbReference type="EMBL" id="VAWA01000006">
    <property type="protein sequence ID" value="TLP76803.1"/>
    <property type="molecule type" value="Genomic_DNA"/>
</dbReference>
<dbReference type="GO" id="GO:0043190">
    <property type="term" value="C:ATP-binding cassette (ABC) transporter complex"/>
    <property type="evidence" value="ECO:0007669"/>
    <property type="project" value="InterPro"/>
</dbReference>
<evidence type="ECO:0000313" key="3">
    <source>
        <dbReference type="Proteomes" id="UP000306544"/>
    </source>
</evidence>
<dbReference type="OrthoDB" id="4963929at2"/>
<reference evidence="2 3" key="1">
    <citation type="submission" date="2019-05" db="EMBL/GenBank/DDBJ databases">
        <title>Nesterenkonia sp. GY239, isolated from the Southern Atlantic Ocean.</title>
        <authorList>
            <person name="Zhang G."/>
        </authorList>
    </citation>
    <scope>NUCLEOTIDE SEQUENCE [LARGE SCALE GENOMIC DNA]</scope>
    <source>
        <strain evidence="2 3">GY239</strain>
    </source>
</reference>
<protein>
    <recommendedName>
        <fullName evidence="1">ABC-type glycine betaine transport system substrate-binding domain-containing protein</fullName>
    </recommendedName>
</protein>